<dbReference type="AlphaFoldDB" id="A0A409X952"/>
<evidence type="ECO:0000313" key="3">
    <source>
        <dbReference type="Proteomes" id="UP000284842"/>
    </source>
</evidence>
<feature type="compositionally biased region" description="Basic and acidic residues" evidence="1">
    <location>
        <begin position="99"/>
        <end position="108"/>
    </location>
</feature>
<dbReference type="EMBL" id="NHTK01004300">
    <property type="protein sequence ID" value="PPQ87292.1"/>
    <property type="molecule type" value="Genomic_DNA"/>
</dbReference>
<evidence type="ECO:0000256" key="1">
    <source>
        <dbReference type="SAM" id="MobiDB-lite"/>
    </source>
</evidence>
<feature type="region of interest" description="Disordered" evidence="1">
    <location>
        <begin position="55"/>
        <end position="110"/>
    </location>
</feature>
<gene>
    <name evidence="2" type="ORF">CVT24_006703</name>
</gene>
<comment type="caution">
    <text evidence="2">The sequence shown here is derived from an EMBL/GenBank/DDBJ whole genome shotgun (WGS) entry which is preliminary data.</text>
</comment>
<sequence>MQYLGGGVGHMATNDHTQVFRPHYMKLNVVGEDTQAGDLEMADDEVFLDGIEADMDLEVEEAASDEEGDLEEEQEEEDTHRAGPLHDDAPDAGGTIRHGSREYEDEYGHLGYAAF</sequence>
<organism evidence="2 3">
    <name type="scientific">Panaeolus cyanescens</name>
    <dbReference type="NCBI Taxonomy" id="181874"/>
    <lineage>
        <taxon>Eukaryota</taxon>
        <taxon>Fungi</taxon>
        <taxon>Dikarya</taxon>
        <taxon>Basidiomycota</taxon>
        <taxon>Agaricomycotina</taxon>
        <taxon>Agaricomycetes</taxon>
        <taxon>Agaricomycetidae</taxon>
        <taxon>Agaricales</taxon>
        <taxon>Agaricineae</taxon>
        <taxon>Galeropsidaceae</taxon>
        <taxon>Panaeolus</taxon>
    </lineage>
</organism>
<dbReference type="InParanoid" id="A0A409X952"/>
<protein>
    <submittedName>
        <fullName evidence="2">Uncharacterized protein</fullName>
    </submittedName>
</protein>
<keyword evidence="3" id="KW-1185">Reference proteome</keyword>
<feature type="compositionally biased region" description="Acidic residues" evidence="1">
    <location>
        <begin position="55"/>
        <end position="77"/>
    </location>
</feature>
<feature type="compositionally biased region" description="Basic and acidic residues" evidence="1">
    <location>
        <begin position="78"/>
        <end position="89"/>
    </location>
</feature>
<reference evidence="2 3" key="1">
    <citation type="journal article" date="2018" name="Evol. Lett.">
        <title>Horizontal gene cluster transfer increased hallucinogenic mushroom diversity.</title>
        <authorList>
            <person name="Reynolds H.T."/>
            <person name="Vijayakumar V."/>
            <person name="Gluck-Thaler E."/>
            <person name="Korotkin H.B."/>
            <person name="Matheny P.B."/>
            <person name="Slot J.C."/>
        </authorList>
    </citation>
    <scope>NUCLEOTIDE SEQUENCE [LARGE SCALE GENOMIC DNA]</scope>
    <source>
        <strain evidence="2 3">2629</strain>
    </source>
</reference>
<name>A0A409X952_9AGAR</name>
<proteinExistence type="predicted"/>
<evidence type="ECO:0000313" key="2">
    <source>
        <dbReference type="EMBL" id="PPQ87292.1"/>
    </source>
</evidence>
<accession>A0A409X952</accession>
<dbReference type="Proteomes" id="UP000284842">
    <property type="component" value="Unassembled WGS sequence"/>
</dbReference>